<keyword evidence="3" id="KW-1185">Reference proteome</keyword>
<keyword evidence="2" id="KW-0675">Receptor</keyword>
<name>A0A0B0ME00_GOSAR</name>
<evidence type="ECO:0000256" key="1">
    <source>
        <dbReference type="SAM" id="Phobius"/>
    </source>
</evidence>
<comment type="caution">
    <text evidence="2">The sequence shown here is derived from an EMBL/GenBank/DDBJ whole genome shotgun (WGS) entry which is preliminary data.</text>
</comment>
<feature type="transmembrane region" description="Helical" evidence="1">
    <location>
        <begin position="40"/>
        <end position="58"/>
    </location>
</feature>
<dbReference type="AlphaFoldDB" id="A0A0B0ME00"/>
<evidence type="ECO:0000313" key="3">
    <source>
        <dbReference type="Proteomes" id="UP000032142"/>
    </source>
</evidence>
<protein>
    <submittedName>
        <fullName evidence="2">Putative G-protein coupled receptor</fullName>
    </submittedName>
</protein>
<sequence>MWSYLHTYIGITYRCQCIKCGLTRTYIDAMVLLAHHISESYVMTYISYLFLRLIRGFWMS</sequence>
<proteinExistence type="predicted"/>
<evidence type="ECO:0000313" key="2">
    <source>
        <dbReference type="EMBL" id="KHF98621.1"/>
    </source>
</evidence>
<gene>
    <name evidence="2" type="ORF">F383_37824</name>
</gene>
<keyword evidence="1" id="KW-0812">Transmembrane</keyword>
<dbReference type="EMBL" id="JRRC01046203">
    <property type="protein sequence ID" value="KHF98621.1"/>
    <property type="molecule type" value="Genomic_DNA"/>
</dbReference>
<dbReference type="Proteomes" id="UP000032142">
    <property type="component" value="Unassembled WGS sequence"/>
</dbReference>
<keyword evidence="1" id="KW-1133">Transmembrane helix</keyword>
<accession>A0A0B0ME00</accession>
<reference evidence="3" key="1">
    <citation type="submission" date="2014-09" db="EMBL/GenBank/DDBJ databases">
        <authorList>
            <person name="Mudge J."/>
            <person name="Ramaraj T."/>
            <person name="Lindquist I.E."/>
            <person name="Bharti A.K."/>
            <person name="Sundararajan A."/>
            <person name="Cameron C.T."/>
            <person name="Woodward J.E."/>
            <person name="May G.D."/>
            <person name="Brubaker C."/>
            <person name="Broadhvest J."/>
            <person name="Wilkins T.A."/>
        </authorList>
    </citation>
    <scope>NUCLEOTIDE SEQUENCE</scope>
    <source>
        <strain evidence="3">cv. AKA8401</strain>
    </source>
</reference>
<organism evidence="2 3">
    <name type="scientific">Gossypium arboreum</name>
    <name type="common">Tree cotton</name>
    <name type="synonym">Gossypium nanking</name>
    <dbReference type="NCBI Taxonomy" id="29729"/>
    <lineage>
        <taxon>Eukaryota</taxon>
        <taxon>Viridiplantae</taxon>
        <taxon>Streptophyta</taxon>
        <taxon>Embryophyta</taxon>
        <taxon>Tracheophyta</taxon>
        <taxon>Spermatophyta</taxon>
        <taxon>Magnoliopsida</taxon>
        <taxon>eudicotyledons</taxon>
        <taxon>Gunneridae</taxon>
        <taxon>Pentapetalae</taxon>
        <taxon>rosids</taxon>
        <taxon>malvids</taxon>
        <taxon>Malvales</taxon>
        <taxon>Malvaceae</taxon>
        <taxon>Malvoideae</taxon>
        <taxon>Gossypium</taxon>
    </lineage>
</organism>
<keyword evidence="1" id="KW-0472">Membrane</keyword>